<reference evidence="2 3" key="1">
    <citation type="submission" date="2017-05" db="EMBL/GenBank/DDBJ databases">
        <authorList>
            <person name="Varghese N."/>
            <person name="Submissions S."/>
        </authorList>
    </citation>
    <scope>NUCLEOTIDE SEQUENCE [LARGE SCALE GENOMIC DNA]</scope>
    <source>
        <strain evidence="2 3">DSM 21342</strain>
    </source>
</reference>
<dbReference type="Pfam" id="PF11827">
    <property type="entry name" value="DUF3347"/>
    <property type="match status" value="1"/>
</dbReference>
<keyword evidence="3" id="KW-1185">Reference proteome</keyword>
<dbReference type="OrthoDB" id="5513217at2"/>
<gene>
    <name evidence="2" type="ORF">SAMN06265350_10238</name>
</gene>
<sequence>MNIKLILPVLLGTVLTSHDNQTNKNVKNDEVKSNKATEVNINSVLFKDVNLNSAYQQYILVKNALVESNASAAQKAASALQLSLTKIKNAEKMMKSASALSETKDLESQRNLFSELSNELIQLAKNSEFSNGEIYVEFCPMANKSKGAYWLANEKEINNPYYGNQMLHCGSVKETIK</sequence>
<evidence type="ECO:0000313" key="3">
    <source>
        <dbReference type="Proteomes" id="UP000315971"/>
    </source>
</evidence>
<dbReference type="InterPro" id="IPR021782">
    <property type="entry name" value="DUF3347"/>
</dbReference>
<protein>
    <recommendedName>
        <fullName evidence="1">DUF3347 domain-containing protein</fullName>
    </recommendedName>
</protein>
<evidence type="ECO:0000313" key="2">
    <source>
        <dbReference type="EMBL" id="SMO44008.1"/>
    </source>
</evidence>
<feature type="domain" description="DUF3347" evidence="1">
    <location>
        <begin position="55"/>
        <end position="129"/>
    </location>
</feature>
<dbReference type="RefSeq" id="WP_142601450.1">
    <property type="nucleotide sequence ID" value="NZ_FXSZ01000002.1"/>
</dbReference>
<accession>A0A521BAA3</accession>
<name>A0A521BAA3_9SPHI</name>
<dbReference type="AlphaFoldDB" id="A0A521BAA3"/>
<organism evidence="2 3">
    <name type="scientific">Solitalea koreensis</name>
    <dbReference type="NCBI Taxonomy" id="543615"/>
    <lineage>
        <taxon>Bacteria</taxon>
        <taxon>Pseudomonadati</taxon>
        <taxon>Bacteroidota</taxon>
        <taxon>Sphingobacteriia</taxon>
        <taxon>Sphingobacteriales</taxon>
        <taxon>Sphingobacteriaceae</taxon>
        <taxon>Solitalea</taxon>
    </lineage>
</organism>
<dbReference type="EMBL" id="FXSZ01000002">
    <property type="protein sequence ID" value="SMO44008.1"/>
    <property type="molecule type" value="Genomic_DNA"/>
</dbReference>
<dbReference type="Proteomes" id="UP000315971">
    <property type="component" value="Unassembled WGS sequence"/>
</dbReference>
<evidence type="ECO:0000259" key="1">
    <source>
        <dbReference type="Pfam" id="PF11827"/>
    </source>
</evidence>
<proteinExistence type="predicted"/>